<dbReference type="GO" id="GO:0004806">
    <property type="term" value="F:triacylglycerol lipase activity"/>
    <property type="evidence" value="ECO:0007669"/>
    <property type="project" value="InterPro"/>
</dbReference>
<keyword evidence="10" id="KW-1185">Reference proteome</keyword>
<feature type="active site" description="Proton acceptor" evidence="5">
    <location>
        <position position="414"/>
    </location>
</feature>
<dbReference type="PANTHER" id="PTHR14226">
    <property type="entry name" value="NEUROPATHY TARGET ESTERASE/SWISS CHEESE D.MELANOGASTER"/>
    <property type="match status" value="1"/>
</dbReference>
<evidence type="ECO:0000256" key="1">
    <source>
        <dbReference type="ARBA" id="ARBA00002682"/>
    </source>
</evidence>
<dbReference type="PANTHER" id="PTHR14226:SF10">
    <property type="entry name" value="TRIACYLGLYCEROL LIPASE 4-RELATED"/>
    <property type="match status" value="1"/>
</dbReference>
<evidence type="ECO:0000256" key="4">
    <source>
        <dbReference type="ARBA" id="ARBA00023098"/>
    </source>
</evidence>
<feature type="domain" description="PNPLA" evidence="8">
    <location>
        <begin position="229"/>
        <end position="427"/>
    </location>
</feature>
<evidence type="ECO:0000256" key="7">
    <source>
        <dbReference type="SAM" id="MobiDB-lite"/>
    </source>
</evidence>
<evidence type="ECO:0000313" key="10">
    <source>
        <dbReference type="Proteomes" id="UP000002059"/>
    </source>
</evidence>
<dbReference type="KEGG" id="pbl:PAAG_03194"/>
<comment type="caution">
    <text evidence="5">Lacks conserved residue(s) required for the propagation of feature annotation.</text>
</comment>
<evidence type="ECO:0000256" key="5">
    <source>
        <dbReference type="PROSITE-ProRule" id="PRU01161"/>
    </source>
</evidence>
<keyword evidence="2 5" id="KW-0378">Hydrolase</keyword>
<accession>C1GYP0</accession>
<dbReference type="PROSITE" id="PS51635">
    <property type="entry name" value="PNPLA"/>
    <property type="match status" value="1"/>
</dbReference>
<feature type="region of interest" description="Disordered" evidence="7">
    <location>
        <begin position="597"/>
        <end position="645"/>
    </location>
</feature>
<reference evidence="9 10" key="1">
    <citation type="journal article" date="2011" name="PLoS Genet.">
        <title>Comparative genomic analysis of human fungal pathogens causing paracoccidioidomycosis.</title>
        <authorList>
            <person name="Desjardins C.A."/>
            <person name="Champion M.D."/>
            <person name="Holder J.W."/>
            <person name="Muszewska A."/>
            <person name="Goldberg J."/>
            <person name="Bailao A.M."/>
            <person name="Brigido M.M."/>
            <person name="Ferreira M.E."/>
            <person name="Garcia A.M."/>
            <person name="Grynberg M."/>
            <person name="Gujja S."/>
            <person name="Heiman D.I."/>
            <person name="Henn M.R."/>
            <person name="Kodira C.D."/>
            <person name="Leon-Narvaez H."/>
            <person name="Longo L.V."/>
            <person name="Ma L.J."/>
            <person name="Malavazi I."/>
            <person name="Matsuo A.L."/>
            <person name="Morais F.V."/>
            <person name="Pereira M."/>
            <person name="Rodriguez-Brito S."/>
            <person name="Sakthikumar S."/>
            <person name="Salem-Izacc S.M."/>
            <person name="Sykes S.M."/>
            <person name="Teixeira M.M."/>
            <person name="Vallejo M.C."/>
            <person name="Walter M.E."/>
            <person name="Yandava C."/>
            <person name="Young S."/>
            <person name="Zeng Q."/>
            <person name="Zucker J."/>
            <person name="Felipe M.S."/>
            <person name="Goldman G.H."/>
            <person name="Haas B.J."/>
            <person name="McEwen J.G."/>
            <person name="Nino-Vega G."/>
            <person name="Puccia R."/>
            <person name="San-Blas G."/>
            <person name="Soares C.M."/>
            <person name="Birren B.W."/>
            <person name="Cuomo C.A."/>
        </authorList>
    </citation>
    <scope>NUCLEOTIDE SEQUENCE [LARGE SCALE GENOMIC DNA]</scope>
    <source>
        <strain evidence="10">ATCC MYA-826 / Pb01</strain>
    </source>
</reference>
<dbReference type="GO" id="GO:0016020">
    <property type="term" value="C:membrane"/>
    <property type="evidence" value="ECO:0007669"/>
    <property type="project" value="UniProtKB-SubCell"/>
</dbReference>
<dbReference type="HOGENOM" id="CLU_009031_1_2_1"/>
<keyword evidence="4 5" id="KW-0443">Lipid metabolism</keyword>
<gene>
    <name evidence="9" type="ORF">PAAG_03194</name>
</gene>
<dbReference type="RefSeq" id="XP_015702084.1">
    <property type="nucleotide sequence ID" value="XM_015844878.1"/>
</dbReference>
<dbReference type="SUPFAM" id="SSF52151">
    <property type="entry name" value="FabD/lysophospholipase-like"/>
    <property type="match status" value="1"/>
</dbReference>
<dbReference type="Pfam" id="PF11815">
    <property type="entry name" value="DUF3336"/>
    <property type="match status" value="1"/>
</dbReference>
<feature type="compositionally biased region" description="Polar residues" evidence="7">
    <location>
        <begin position="634"/>
        <end position="645"/>
    </location>
</feature>
<comment type="function">
    <text evidence="6">Lipid hydrolase.</text>
</comment>
<dbReference type="STRING" id="502779.C1GYP0"/>
<dbReference type="eggNOG" id="KOG2214">
    <property type="taxonomic scope" value="Eukaryota"/>
</dbReference>
<evidence type="ECO:0000256" key="6">
    <source>
        <dbReference type="RuleBase" id="RU362055"/>
    </source>
</evidence>
<evidence type="ECO:0000259" key="8">
    <source>
        <dbReference type="PROSITE" id="PS51635"/>
    </source>
</evidence>
<name>C1GYP0_PARBA</name>
<evidence type="ECO:0000256" key="3">
    <source>
        <dbReference type="ARBA" id="ARBA00022963"/>
    </source>
</evidence>
<evidence type="ECO:0000256" key="2">
    <source>
        <dbReference type="ARBA" id="ARBA00022801"/>
    </source>
</evidence>
<dbReference type="InterPro" id="IPR021771">
    <property type="entry name" value="Triacylglycerol_lipase_N"/>
</dbReference>
<comment type="function">
    <text evidence="1">Probable lipid hydrolase.</text>
</comment>
<dbReference type="OMA" id="RACLMGE"/>
<dbReference type="GO" id="GO:0016042">
    <property type="term" value="P:lipid catabolic process"/>
    <property type="evidence" value="ECO:0007669"/>
    <property type="project" value="UniProtKB-UniRule"/>
</dbReference>
<dbReference type="Pfam" id="PF01734">
    <property type="entry name" value="Patatin"/>
    <property type="match status" value="1"/>
</dbReference>
<evidence type="ECO:0000313" key="9">
    <source>
        <dbReference type="EMBL" id="EEH41631.2"/>
    </source>
</evidence>
<dbReference type="VEuPathDB" id="FungiDB:PAAG_03194"/>
<proteinExistence type="inferred from homology"/>
<comment type="similarity">
    <text evidence="6">Belongs to the PLPL family.</text>
</comment>
<dbReference type="GO" id="GO:0006641">
    <property type="term" value="P:triglyceride metabolic process"/>
    <property type="evidence" value="ECO:0007669"/>
    <property type="project" value="UniProtKB-ARBA"/>
</dbReference>
<dbReference type="Proteomes" id="UP000002059">
    <property type="component" value="Partially assembled WGS sequence"/>
</dbReference>
<comment type="subcellular location">
    <subcellularLocation>
        <location evidence="6">Membrane</location>
        <topology evidence="6">Single-pass membrane protein</topology>
    </subcellularLocation>
</comment>
<dbReference type="InterPro" id="IPR050301">
    <property type="entry name" value="NTE"/>
</dbReference>
<dbReference type="InterPro" id="IPR016035">
    <property type="entry name" value="Acyl_Trfase/lysoPLipase"/>
</dbReference>
<feature type="short sequence motif" description="GXSXG" evidence="5">
    <location>
        <begin position="260"/>
        <end position="264"/>
    </location>
</feature>
<dbReference type="EMBL" id="KN293999">
    <property type="protein sequence ID" value="EEH41631.2"/>
    <property type="molecule type" value="Genomic_DNA"/>
</dbReference>
<organism evidence="9 10">
    <name type="scientific">Paracoccidioides lutzii (strain ATCC MYA-826 / Pb01)</name>
    <name type="common">Paracoccidioides brasiliensis</name>
    <dbReference type="NCBI Taxonomy" id="502779"/>
    <lineage>
        <taxon>Eukaryota</taxon>
        <taxon>Fungi</taxon>
        <taxon>Dikarya</taxon>
        <taxon>Ascomycota</taxon>
        <taxon>Pezizomycotina</taxon>
        <taxon>Eurotiomycetes</taxon>
        <taxon>Eurotiomycetidae</taxon>
        <taxon>Onygenales</taxon>
        <taxon>Ajellomycetaceae</taxon>
        <taxon>Paracoccidioides</taxon>
    </lineage>
</organism>
<sequence length="780" mass="86843">MPLLREQALVSIPCHQEKLSSPTSTSSEFQKFSKSQPVPDITNLRKVACNSLLSFVCALAQAANALCNLRANTSNEEELRITERKRILSVKLRDATTLHDWLEYAAELDELDGNNGWKATFECDEYDSVLVQGRLEQLEQARHSCDAAAMTHIIRTSLSRDLGGMTNRKLYNHSRIGTKNLVDQYITTAAETLSTLLDVSRRFDFDGAESRYLLEQLLAARQAFGRSALLLSGGATFGMHHVGVVKALWETRLLPRIISGSSAGSIVGAVLCSYTDEEIPEILSNIGQEDFSVFGAQDGRLQVFQRLMRFIKHGSFFDIVHLTRVIRDLLGDVTFQEAYNRTRRILNIGVSNAGIYELPKLLNYITAPNVLIWSAVATSCSVPLIFSSSSLKAKDPITGEVTEWHDAPHHRWIDGSVDHDLPMARLSEMFNVNHFIVSQVNPHVIPFIPQEDTFFFSDVVDKQSDSSWLKYITGAAREEILHRIHVLSEIGVFPNVLRKLRSIMSQTYYGDINILPQIPYEVFPNILRNPTTEFMTQACLSGERATWPKLGRIRNHCAVELALDSAVQTMRARVIFHVDRVDPPVGKIIDPITDEVAPPHMKTRAHRSSSYSADASEDSEVARQPVRQLRKTRSSISQENFGSNVTSSRIYVTSAEDLQMSEHNVPKSPTTQKASETLFTLNLEHEDVPLDSALPQNFRLPEPISPNETPYSNMSEWASGSKGHTPNHSRRHSTTHVLTAMPARSPATAAAVLYAATLPAFLISAGTRSQPPSPTSSDSS</sequence>
<dbReference type="GeneID" id="9097738"/>
<dbReference type="AlphaFoldDB" id="C1GYP0"/>
<dbReference type="Gene3D" id="3.40.1090.10">
    <property type="entry name" value="Cytosolic phospholipase A2 catalytic domain"/>
    <property type="match status" value="2"/>
</dbReference>
<keyword evidence="3 5" id="KW-0442">Lipid degradation</keyword>
<dbReference type="EC" id="3.1.1.-" evidence="6"/>
<dbReference type="InterPro" id="IPR002641">
    <property type="entry name" value="PNPLA_dom"/>
</dbReference>
<dbReference type="OrthoDB" id="10049244at2759"/>
<protein>
    <recommendedName>
        <fullName evidence="6">Patatin-like phospholipase domain-containing protein</fullName>
        <ecNumber evidence="6">3.1.1.-</ecNumber>
    </recommendedName>
</protein>
<dbReference type="CDD" id="cd07230">
    <property type="entry name" value="Pat_TGL4-5_like"/>
    <property type="match status" value="1"/>
</dbReference>
<feature type="active site" description="Nucleophile" evidence="5">
    <location>
        <position position="262"/>
    </location>
</feature>